<dbReference type="AlphaFoldDB" id="A0A078FXS1"/>
<name>A0A078FXS1_BRANA</name>
<dbReference type="InterPro" id="IPR027652">
    <property type="entry name" value="PRP8"/>
</dbReference>
<dbReference type="EMBL" id="LK032078">
    <property type="protein sequence ID" value="CDY17826.1"/>
    <property type="molecule type" value="Genomic_DNA"/>
</dbReference>
<dbReference type="STRING" id="3708.A0A078FXS1"/>
<dbReference type="Gramene" id="CDY17826">
    <property type="protein sequence ID" value="CDY17826"/>
    <property type="gene ID" value="GSBRNA2T00002122001"/>
</dbReference>
<keyword evidence="4" id="KW-1185">Reference proteome</keyword>
<dbReference type="Proteomes" id="UP000028999">
    <property type="component" value="Unassembled WGS sequence"/>
</dbReference>
<evidence type="ECO:0000313" key="4">
    <source>
        <dbReference type="Proteomes" id="UP000028999"/>
    </source>
</evidence>
<gene>
    <name evidence="3" type="primary">BnaC08g04400D</name>
    <name evidence="3" type="ORF">GSBRNA2T00002122001</name>
</gene>
<dbReference type="GO" id="GO:0005681">
    <property type="term" value="C:spliceosomal complex"/>
    <property type="evidence" value="ECO:0007669"/>
    <property type="project" value="InterPro"/>
</dbReference>
<dbReference type="PANTHER" id="PTHR11140">
    <property type="entry name" value="PRE-MRNA SPLICING FACTOR PRP8"/>
    <property type="match status" value="1"/>
</dbReference>
<evidence type="ECO:0000256" key="1">
    <source>
        <dbReference type="SAM" id="MobiDB-lite"/>
    </source>
</evidence>
<evidence type="ECO:0000313" key="3">
    <source>
        <dbReference type="EMBL" id="CDY17826.1"/>
    </source>
</evidence>
<dbReference type="PANTHER" id="PTHR11140:SF0">
    <property type="entry name" value="PRE-MRNA-PROCESSING-SPLICING FACTOR 8"/>
    <property type="match status" value="1"/>
</dbReference>
<organism evidence="3 4">
    <name type="scientific">Brassica napus</name>
    <name type="common">Rape</name>
    <dbReference type="NCBI Taxonomy" id="3708"/>
    <lineage>
        <taxon>Eukaryota</taxon>
        <taxon>Viridiplantae</taxon>
        <taxon>Streptophyta</taxon>
        <taxon>Embryophyta</taxon>
        <taxon>Tracheophyta</taxon>
        <taxon>Spermatophyta</taxon>
        <taxon>Magnoliopsida</taxon>
        <taxon>eudicotyledons</taxon>
        <taxon>Gunneridae</taxon>
        <taxon>Pentapetalae</taxon>
        <taxon>rosids</taxon>
        <taxon>malvids</taxon>
        <taxon>Brassicales</taxon>
        <taxon>Brassicaceae</taxon>
        <taxon>Brassiceae</taxon>
        <taxon>Brassica</taxon>
    </lineage>
</organism>
<sequence>MKELQCSQRSDFSLESPKLSPLCSQREKSVPRHFKPMWFPPFDNEDPPMDYDDNLLDVDPLEPIQLELDKGREGIRCVLGFKWSLLRMGMMTLVEFRC</sequence>
<feature type="domain" description="PRO8NT" evidence="2">
    <location>
        <begin position="25"/>
        <end position="71"/>
    </location>
</feature>
<feature type="region of interest" description="Disordered" evidence="1">
    <location>
        <begin position="1"/>
        <end position="20"/>
    </location>
</feature>
<dbReference type="GO" id="GO:0000398">
    <property type="term" value="P:mRNA splicing, via spliceosome"/>
    <property type="evidence" value="ECO:0007669"/>
    <property type="project" value="InterPro"/>
</dbReference>
<feature type="compositionally biased region" description="Polar residues" evidence="1">
    <location>
        <begin position="1"/>
        <end position="13"/>
    </location>
</feature>
<evidence type="ECO:0000259" key="2">
    <source>
        <dbReference type="Pfam" id="PF08082"/>
    </source>
</evidence>
<reference evidence="3 4" key="1">
    <citation type="journal article" date="2014" name="Science">
        <title>Plant genetics. Early allopolyploid evolution in the post-Neolithic Brassica napus oilseed genome.</title>
        <authorList>
            <person name="Chalhoub B."/>
            <person name="Denoeud F."/>
            <person name="Liu S."/>
            <person name="Parkin I.A."/>
            <person name="Tang H."/>
            <person name="Wang X."/>
            <person name="Chiquet J."/>
            <person name="Belcram H."/>
            <person name="Tong C."/>
            <person name="Samans B."/>
            <person name="Correa M."/>
            <person name="Da Silva C."/>
            <person name="Just J."/>
            <person name="Falentin C."/>
            <person name="Koh C.S."/>
            <person name="Le Clainche I."/>
            <person name="Bernard M."/>
            <person name="Bento P."/>
            <person name="Noel B."/>
            <person name="Labadie K."/>
            <person name="Alberti A."/>
            <person name="Charles M."/>
            <person name="Arnaud D."/>
            <person name="Guo H."/>
            <person name="Daviaud C."/>
            <person name="Alamery S."/>
            <person name="Jabbari K."/>
            <person name="Zhao M."/>
            <person name="Edger P.P."/>
            <person name="Chelaifa H."/>
            <person name="Tack D."/>
            <person name="Lassalle G."/>
            <person name="Mestiri I."/>
            <person name="Schnel N."/>
            <person name="Le Paslier M.C."/>
            <person name="Fan G."/>
            <person name="Renault V."/>
            <person name="Bayer P.E."/>
            <person name="Golicz A.A."/>
            <person name="Manoli S."/>
            <person name="Lee T.H."/>
            <person name="Thi V.H."/>
            <person name="Chalabi S."/>
            <person name="Hu Q."/>
            <person name="Fan C."/>
            <person name="Tollenaere R."/>
            <person name="Lu Y."/>
            <person name="Battail C."/>
            <person name="Shen J."/>
            <person name="Sidebottom C.H."/>
            <person name="Wang X."/>
            <person name="Canaguier A."/>
            <person name="Chauveau A."/>
            <person name="Berard A."/>
            <person name="Deniot G."/>
            <person name="Guan M."/>
            <person name="Liu Z."/>
            <person name="Sun F."/>
            <person name="Lim Y.P."/>
            <person name="Lyons E."/>
            <person name="Town C.D."/>
            <person name="Bancroft I."/>
            <person name="Wang X."/>
            <person name="Meng J."/>
            <person name="Ma J."/>
            <person name="Pires J.C."/>
            <person name="King G.J."/>
            <person name="Brunel D."/>
            <person name="Delourme R."/>
            <person name="Renard M."/>
            <person name="Aury J.M."/>
            <person name="Adams K.L."/>
            <person name="Batley J."/>
            <person name="Snowdon R.J."/>
            <person name="Tost J."/>
            <person name="Edwards D."/>
            <person name="Zhou Y."/>
            <person name="Hua W."/>
            <person name="Sharpe A.G."/>
            <person name="Paterson A.H."/>
            <person name="Guan C."/>
            <person name="Wincker P."/>
        </authorList>
    </citation>
    <scope>NUCLEOTIDE SEQUENCE [LARGE SCALE GENOMIC DNA]</scope>
    <source>
        <strain evidence="4">cv. Darmor-bzh</strain>
    </source>
</reference>
<dbReference type="Pfam" id="PF08082">
    <property type="entry name" value="PRO8NT"/>
    <property type="match status" value="1"/>
</dbReference>
<proteinExistence type="predicted"/>
<dbReference type="InterPro" id="IPR012591">
    <property type="entry name" value="PRO8NT"/>
</dbReference>
<accession>A0A078FXS1</accession>
<protein>
    <submittedName>
        <fullName evidence="3">BnaC08g04400D protein</fullName>
    </submittedName>
</protein>
<dbReference type="PaxDb" id="3708-A0A078FXS1"/>